<keyword evidence="7" id="KW-1185">Reference proteome</keyword>
<feature type="signal peptide" evidence="5">
    <location>
        <begin position="1"/>
        <end position="15"/>
    </location>
</feature>
<dbReference type="OrthoDB" id="5813817at2759"/>
<keyword evidence="4 5" id="KW-0732">Signal</keyword>
<evidence type="ECO:0000256" key="3">
    <source>
        <dbReference type="ARBA" id="ARBA00022525"/>
    </source>
</evidence>
<dbReference type="Proteomes" id="UP000270094">
    <property type="component" value="Unassembled WGS sequence"/>
</dbReference>
<dbReference type="Gene3D" id="2.60.40.3330">
    <property type="match status" value="1"/>
</dbReference>
<evidence type="ECO:0000256" key="2">
    <source>
        <dbReference type="ARBA" id="ARBA00010112"/>
    </source>
</evidence>
<evidence type="ECO:0000256" key="5">
    <source>
        <dbReference type="SAM" id="SignalP"/>
    </source>
</evidence>
<keyword evidence="3" id="KW-0964">Secreted</keyword>
<dbReference type="GO" id="GO:0009986">
    <property type="term" value="C:cell surface"/>
    <property type="evidence" value="ECO:0007669"/>
    <property type="project" value="InterPro"/>
</dbReference>
<dbReference type="InterPro" id="IPR038479">
    <property type="entry name" value="Transthyretin-like_sf"/>
</dbReference>
<dbReference type="InterPro" id="IPR001534">
    <property type="entry name" value="Transthyretin-like"/>
</dbReference>
<evidence type="ECO:0000256" key="4">
    <source>
        <dbReference type="ARBA" id="ARBA00022729"/>
    </source>
</evidence>
<dbReference type="EMBL" id="UYYB01094593">
    <property type="protein sequence ID" value="VDM74707.1"/>
    <property type="molecule type" value="Genomic_DNA"/>
</dbReference>
<name>A0A3P7JF49_STRVU</name>
<comment type="similarity">
    <text evidence="2">Belongs to the nematode transthyretin-like family.</text>
</comment>
<protein>
    <recommendedName>
        <fullName evidence="8">Transthyretin-like family protein</fullName>
    </recommendedName>
</protein>
<dbReference type="AlphaFoldDB" id="A0A3P7JF49"/>
<evidence type="ECO:0000313" key="6">
    <source>
        <dbReference type="EMBL" id="VDM74707.1"/>
    </source>
</evidence>
<feature type="chain" id="PRO_5018297335" description="Transthyretin-like family protein" evidence="5">
    <location>
        <begin position="16"/>
        <end position="158"/>
    </location>
</feature>
<comment type="subcellular location">
    <subcellularLocation>
        <location evidence="1">Secreted</location>
    </subcellularLocation>
</comment>
<dbReference type="GO" id="GO:0005576">
    <property type="term" value="C:extracellular region"/>
    <property type="evidence" value="ECO:0007669"/>
    <property type="project" value="UniProtKB-SubCell"/>
</dbReference>
<dbReference type="PANTHER" id="PTHR21700:SF51">
    <property type="entry name" value="TRANSTHYRETIN-LIKE FAMILY PROTEIN"/>
    <property type="match status" value="1"/>
</dbReference>
<accession>A0A3P7JF49</accession>
<organism evidence="6 7">
    <name type="scientific">Strongylus vulgaris</name>
    <name type="common">Blood worm</name>
    <dbReference type="NCBI Taxonomy" id="40348"/>
    <lineage>
        <taxon>Eukaryota</taxon>
        <taxon>Metazoa</taxon>
        <taxon>Ecdysozoa</taxon>
        <taxon>Nematoda</taxon>
        <taxon>Chromadorea</taxon>
        <taxon>Rhabditida</taxon>
        <taxon>Rhabditina</taxon>
        <taxon>Rhabditomorpha</taxon>
        <taxon>Strongyloidea</taxon>
        <taxon>Strongylidae</taxon>
        <taxon>Strongylus</taxon>
    </lineage>
</organism>
<proteinExistence type="inferred from homology"/>
<evidence type="ECO:0000313" key="7">
    <source>
        <dbReference type="Proteomes" id="UP000270094"/>
    </source>
</evidence>
<dbReference type="PANTHER" id="PTHR21700">
    <property type="entry name" value="TRANSTHYRETIN-LIKE FAMILY PROTEIN-RELATED"/>
    <property type="match status" value="1"/>
</dbReference>
<dbReference type="Pfam" id="PF01060">
    <property type="entry name" value="TTR-52"/>
    <property type="match status" value="1"/>
</dbReference>
<reference evidence="6 7" key="1">
    <citation type="submission" date="2018-11" db="EMBL/GenBank/DDBJ databases">
        <authorList>
            <consortium name="Pathogen Informatics"/>
        </authorList>
    </citation>
    <scope>NUCLEOTIDE SEQUENCE [LARGE SCALE GENOMIC DNA]</scope>
</reference>
<evidence type="ECO:0000256" key="1">
    <source>
        <dbReference type="ARBA" id="ARBA00004613"/>
    </source>
</evidence>
<sequence length="158" mass="18477">MLSLLIWLLPPLITCELQGIAVKGRLMCGDKPLKGALLKIIDRDHDGDKDDLLDEVRTEENGEFYLKGGTYEDTQIEPALKIYHDCDNKLKPCQRRVYWMLPPRYINNGTITEWMDIGSINMEINFGNEERDCRHKRHAEKSTQLLRRKMSKSRLLFQ</sequence>
<evidence type="ECO:0008006" key="8">
    <source>
        <dbReference type="Google" id="ProtNLM"/>
    </source>
</evidence>
<gene>
    <name evidence="6" type="ORF">SVUK_LOCUS9705</name>
</gene>